<feature type="transmembrane region" description="Helical" evidence="1">
    <location>
        <begin position="89"/>
        <end position="111"/>
    </location>
</feature>
<evidence type="ECO:0000256" key="1">
    <source>
        <dbReference type="SAM" id="Phobius"/>
    </source>
</evidence>
<sequence length="571" mass="65712">MNRIFSLTKENRFAILVFTSLLVIVVGTYYQLFSTFYQQDEWLALGRMMIEPVFAYFSHFSLLALIGGGARFISYPLQYIMYRAAPFQIVQFAFFSIVFHFLNTALFYLLAKEMTKSRFIAVISGLFFATASIGSQAVTWNSASVPTLLSTFFLFLSLILYFRSIEKPTKKLFYTSVALGIVSFLFKESTYFIFILLPLVSYLFSKENNSFLSIVHKHRILVGYGTVSILAKLANLFFVYQGETTGFVTRNSYPLFRLASHFILYPVEAFSQIFIHPTALWSISNFLGMTNYQRLWDTEQAIVAVQTIGGELVSWIFSTAFIAFFCLLYVCSKQYRKVLMFSLVFFVLSFMAYAPLDKTNAYLESRYYYVGVSAMAIIVGISMYVLRNWATEKLKISYSSASFIGLLFIIIFSYFQIQHIHTLLEKDIQIAHERKQFLSMLNTAVPVLPESPIFYLDGSHDYYVAHNKAPFQQGTGYTLMVWYYKSGKIPANFLQEPFLWDITSEGYKQTQGKGFGYFHDMNNLKESLKSNQLPLTAIVGLYYDSENKRLINITEQVRNEIIKDDSSDSTL</sequence>
<name>A0A0G0W8I8_9BACT</name>
<evidence type="ECO:0008006" key="4">
    <source>
        <dbReference type="Google" id="ProtNLM"/>
    </source>
</evidence>
<comment type="caution">
    <text evidence="2">The sequence shown here is derived from an EMBL/GenBank/DDBJ whole genome shotgun (WGS) entry which is preliminary data.</text>
</comment>
<dbReference type="EMBL" id="LBZM01000025">
    <property type="protein sequence ID" value="KKR71537.1"/>
    <property type="molecule type" value="Genomic_DNA"/>
</dbReference>
<evidence type="ECO:0000313" key="3">
    <source>
        <dbReference type="Proteomes" id="UP000034664"/>
    </source>
</evidence>
<gene>
    <name evidence="2" type="ORF">UU14_C0025G0004</name>
</gene>
<feature type="transmembrane region" description="Helical" evidence="1">
    <location>
        <begin position="220"/>
        <end position="241"/>
    </location>
</feature>
<dbReference type="AlphaFoldDB" id="A0A0G0W8I8"/>
<evidence type="ECO:0000313" key="2">
    <source>
        <dbReference type="EMBL" id="KKR71537.1"/>
    </source>
</evidence>
<feature type="transmembrane region" description="Helical" evidence="1">
    <location>
        <begin position="338"/>
        <end position="356"/>
    </location>
</feature>
<dbReference type="Proteomes" id="UP000034664">
    <property type="component" value="Unassembled WGS sequence"/>
</dbReference>
<keyword evidence="1" id="KW-0812">Transmembrane</keyword>
<organism evidence="2 3">
    <name type="scientific">Candidatus Roizmanbacteria bacterium GW2011_GWB1_40_7</name>
    <dbReference type="NCBI Taxonomy" id="1618482"/>
    <lineage>
        <taxon>Bacteria</taxon>
        <taxon>Candidatus Roizmaniibacteriota</taxon>
    </lineage>
</organism>
<feature type="transmembrane region" description="Helical" evidence="1">
    <location>
        <begin position="312"/>
        <end position="331"/>
    </location>
</feature>
<protein>
    <recommendedName>
        <fullName evidence="4">Glycosyltransferase RgtA/B/C/D-like domain-containing protein</fullName>
    </recommendedName>
</protein>
<feature type="transmembrane region" description="Helical" evidence="1">
    <location>
        <begin position="368"/>
        <end position="386"/>
    </location>
</feature>
<feature type="transmembrane region" description="Helical" evidence="1">
    <location>
        <begin position="262"/>
        <end position="283"/>
    </location>
</feature>
<feature type="transmembrane region" description="Helical" evidence="1">
    <location>
        <begin position="118"/>
        <end position="137"/>
    </location>
</feature>
<keyword evidence="1" id="KW-1133">Transmembrane helix</keyword>
<proteinExistence type="predicted"/>
<accession>A0A0G0W8I8</accession>
<keyword evidence="1" id="KW-0472">Membrane</keyword>
<feature type="transmembrane region" description="Helical" evidence="1">
    <location>
        <begin position="53"/>
        <end position="77"/>
    </location>
</feature>
<feature type="transmembrane region" description="Helical" evidence="1">
    <location>
        <begin position="398"/>
        <end position="417"/>
    </location>
</feature>
<feature type="transmembrane region" description="Helical" evidence="1">
    <location>
        <begin position="174"/>
        <end position="200"/>
    </location>
</feature>
<feature type="transmembrane region" description="Helical" evidence="1">
    <location>
        <begin position="143"/>
        <end position="162"/>
    </location>
</feature>
<feature type="transmembrane region" description="Helical" evidence="1">
    <location>
        <begin position="12"/>
        <end position="32"/>
    </location>
</feature>
<reference evidence="2 3" key="1">
    <citation type="journal article" date="2015" name="Nature">
        <title>rRNA introns, odd ribosomes, and small enigmatic genomes across a large radiation of phyla.</title>
        <authorList>
            <person name="Brown C.T."/>
            <person name="Hug L.A."/>
            <person name="Thomas B.C."/>
            <person name="Sharon I."/>
            <person name="Castelle C.J."/>
            <person name="Singh A."/>
            <person name="Wilkins M.J."/>
            <person name="Williams K.H."/>
            <person name="Banfield J.F."/>
        </authorList>
    </citation>
    <scope>NUCLEOTIDE SEQUENCE [LARGE SCALE GENOMIC DNA]</scope>
</reference>